<feature type="domain" description="Glucose/Sorbosone dehydrogenase" evidence="3">
    <location>
        <begin position="47"/>
        <end position="376"/>
    </location>
</feature>
<feature type="chain" id="PRO_5046039008" evidence="2">
    <location>
        <begin position="25"/>
        <end position="382"/>
    </location>
</feature>
<dbReference type="InterPro" id="IPR012938">
    <property type="entry name" value="Glc/Sorbosone_DH"/>
</dbReference>
<dbReference type="Proteomes" id="UP001254564">
    <property type="component" value="Unassembled WGS sequence"/>
</dbReference>
<gene>
    <name evidence="4" type="ORF">QC823_09030</name>
</gene>
<dbReference type="PANTHER" id="PTHR19328">
    <property type="entry name" value="HEDGEHOG-INTERACTING PROTEIN"/>
    <property type="match status" value="1"/>
</dbReference>
<dbReference type="RefSeq" id="WP_309656017.1">
    <property type="nucleotide sequence ID" value="NZ_JARWAN010000012.1"/>
</dbReference>
<reference evidence="4 5" key="1">
    <citation type="submission" date="2023-04" db="EMBL/GenBank/DDBJ databases">
        <title>A long-awaited taxogenomic arrangement of the family Halomonadaceae.</title>
        <authorList>
            <person name="De La Haba R."/>
            <person name="Chuvochina M."/>
            <person name="Wittouck S."/>
            <person name="Arahal D.R."/>
            <person name="Sanchez-Porro C."/>
            <person name="Hugenholtz P."/>
            <person name="Ventosa A."/>
        </authorList>
    </citation>
    <scope>NUCLEOTIDE SEQUENCE [LARGE SCALE GENOMIC DNA]</scope>
    <source>
        <strain evidence="4 5">DSM 21020</strain>
    </source>
</reference>
<feature type="signal peptide" evidence="2">
    <location>
        <begin position="1"/>
        <end position="24"/>
    </location>
</feature>
<dbReference type="EC" id="1.1.5.-" evidence="4"/>
<dbReference type="InterPro" id="IPR011042">
    <property type="entry name" value="6-blade_b-propeller_TolB-like"/>
</dbReference>
<evidence type="ECO:0000313" key="4">
    <source>
        <dbReference type="EMBL" id="MDR5899130.1"/>
    </source>
</evidence>
<accession>A0ABU1H497</accession>
<evidence type="ECO:0000259" key="3">
    <source>
        <dbReference type="Pfam" id="PF07995"/>
    </source>
</evidence>
<comment type="caution">
    <text evidence="4">The sequence shown here is derived from an EMBL/GenBank/DDBJ whole genome shotgun (WGS) entry which is preliminary data.</text>
</comment>
<evidence type="ECO:0000256" key="2">
    <source>
        <dbReference type="SAM" id="SignalP"/>
    </source>
</evidence>
<organism evidence="4 5">
    <name type="scientific">Vreelandella vilamensis</name>
    <dbReference type="NCBI Taxonomy" id="531309"/>
    <lineage>
        <taxon>Bacteria</taxon>
        <taxon>Pseudomonadati</taxon>
        <taxon>Pseudomonadota</taxon>
        <taxon>Gammaproteobacteria</taxon>
        <taxon>Oceanospirillales</taxon>
        <taxon>Halomonadaceae</taxon>
        <taxon>Vreelandella</taxon>
    </lineage>
</organism>
<name>A0ABU1H497_9GAMM</name>
<dbReference type="SUPFAM" id="SSF50952">
    <property type="entry name" value="Soluble quinoprotein glucose dehydrogenase"/>
    <property type="match status" value="1"/>
</dbReference>
<dbReference type="Gene3D" id="2.120.10.30">
    <property type="entry name" value="TolB, C-terminal domain"/>
    <property type="match status" value="1"/>
</dbReference>
<keyword evidence="2" id="KW-0732">Signal</keyword>
<proteinExistence type="predicted"/>
<evidence type="ECO:0000313" key="5">
    <source>
        <dbReference type="Proteomes" id="UP001254564"/>
    </source>
</evidence>
<dbReference type="InterPro" id="IPR011041">
    <property type="entry name" value="Quinoprot_gluc/sorb_DH_b-prop"/>
</dbReference>
<dbReference type="Pfam" id="PF07995">
    <property type="entry name" value="GSDH"/>
    <property type="match status" value="1"/>
</dbReference>
<sequence>MLSRTLITPCLIIAATLLTTQAYANDPIATIESDHLTFHIERVAGNLEHPWSVAFFPDGRYLVSERSGNLLLVEKNGDRQVLPGLPSVSTRGQGGLLDVSLHPRFGSAGGEHDWVYFTWSKPDGNQSRTALSRGKWQSESLTEVELVFEQDRASSPGRHYGSRLAWLPDDTLLMSIGDRGRDPSRAQARDDHAGSTLRLTATGKVPSNNPFIDDATTLDEIYTLGNRNIQGMVVRENGEPWVSEHGPRTGDELNYLQAGENYGWPKVSRGNDYATNEPIGVDSLPGMVDPVYVFTGRFAPSGLAEVTSSDFAAWRGDLLAGGLASETLIRLSLTGQEVTQTDVLLKGQLGRIRDVRQSPEGAIYLLTDESPGALYRLKAQTE</sequence>
<protein>
    <submittedName>
        <fullName evidence="4">PQQ-dependent sugar dehydrogenase</fullName>
        <ecNumber evidence="4">1.1.5.-</ecNumber>
    </submittedName>
</protein>
<keyword evidence="5" id="KW-1185">Reference proteome</keyword>
<evidence type="ECO:0000256" key="1">
    <source>
        <dbReference type="SAM" id="MobiDB-lite"/>
    </source>
</evidence>
<dbReference type="EMBL" id="JARWAN010000012">
    <property type="protein sequence ID" value="MDR5899130.1"/>
    <property type="molecule type" value="Genomic_DNA"/>
</dbReference>
<feature type="compositionally biased region" description="Basic and acidic residues" evidence="1">
    <location>
        <begin position="178"/>
        <end position="193"/>
    </location>
</feature>
<dbReference type="PANTHER" id="PTHR19328:SF75">
    <property type="entry name" value="ALDOSE SUGAR DEHYDROGENASE YLII"/>
    <property type="match status" value="1"/>
</dbReference>
<feature type="region of interest" description="Disordered" evidence="1">
    <location>
        <begin position="178"/>
        <end position="202"/>
    </location>
</feature>
<keyword evidence="4" id="KW-0560">Oxidoreductase</keyword>
<dbReference type="GO" id="GO:0016491">
    <property type="term" value="F:oxidoreductase activity"/>
    <property type="evidence" value="ECO:0007669"/>
    <property type="project" value="UniProtKB-KW"/>
</dbReference>